<sequence length="652" mass="74542">MTQWRLIALCNLVYKIISKILTARLKVLLPEIISLNQSAFIEDRLITDNILIVHEILHSLKKEGELGRSSLALKLDMAKTYDRVEWPFVEHMMRRLGIDLSFGVGSWSACLLSLLFGKKCPARVRKQVGEILQLQQKDGFGRYLGLSADFGASKQRVFEEVRNKINAKLMGWSEQYLSQAGKEVLIKAVAMAMPNYAMSYFQLPINLCKEIEREIIRYWWKGHKEHKGIHWVGWQRLSMLKEAGGMGFRDLRCFNLAMLAKIGWQIIKHLDSLLATTYRDKYFRSSDFMSPGGGRGTSWGWKGILQGRKILEAGMRWRIGNGHQVRTCIDKWVPSPSSFKIYSRHPEIPILVQGLIDDQTKMWNRDLILRCFNSAEAQTILSLPLSRWGCDDRLVWHFTTHGGYSVHTGYEFALTLWKSGELGGKVEGECSYGNDRKKFWKSIWRLQVPPKIRAFVWRSCQNALAVKGNLRRRSVDVDNTCVLCGCEGESQVHIFFRCEHARVFWFGSSIQLDASQLIGEELVSAGTTYYRSMRSIGTLKKFTSGGFGLWRLWKTRNSAVFEGSVMDPTTMVGCLHAQVQEYRAARVAAKPLINELPRPPDRVQQVPTAWTKPPHGWVKANWTELGYSRRKREGLVGVIRDSDGWLVQTGGV</sequence>
<feature type="domain" description="Reverse transcriptase" evidence="1">
    <location>
        <begin position="2"/>
        <end position="106"/>
    </location>
</feature>
<protein>
    <recommendedName>
        <fullName evidence="5">Reverse transcriptase domain-containing protein</fullName>
    </recommendedName>
</protein>
<proteinExistence type="predicted"/>
<dbReference type="PANTHER" id="PTHR33116:SF86">
    <property type="entry name" value="REVERSE TRANSCRIPTASE DOMAIN-CONTAINING PROTEIN"/>
    <property type="match status" value="1"/>
</dbReference>
<dbReference type="Pfam" id="PF13966">
    <property type="entry name" value="zf-RVT"/>
    <property type="match status" value="1"/>
</dbReference>
<dbReference type="Proteomes" id="UP000507245">
    <property type="component" value="Unassembled WGS sequence"/>
</dbReference>
<gene>
    <name evidence="3" type="ORF">ORAREDHAP_LOCUS12821</name>
</gene>
<evidence type="ECO:0000313" key="4">
    <source>
        <dbReference type="Proteomes" id="UP000507245"/>
    </source>
</evidence>
<evidence type="ECO:0000313" key="3">
    <source>
        <dbReference type="EMBL" id="CAB4299175.1"/>
    </source>
</evidence>
<keyword evidence="4" id="KW-1185">Reference proteome</keyword>
<evidence type="ECO:0008006" key="5">
    <source>
        <dbReference type="Google" id="ProtNLM"/>
    </source>
</evidence>
<dbReference type="InterPro" id="IPR000477">
    <property type="entry name" value="RT_dom"/>
</dbReference>
<evidence type="ECO:0000259" key="1">
    <source>
        <dbReference type="Pfam" id="PF00078"/>
    </source>
</evidence>
<accession>A0A6J5WGH5</accession>
<dbReference type="AlphaFoldDB" id="A0A6J5WGH5"/>
<dbReference type="EMBL" id="CAEKKB010000002">
    <property type="protein sequence ID" value="CAB4299175.1"/>
    <property type="molecule type" value="Genomic_DNA"/>
</dbReference>
<feature type="domain" description="Reverse transcriptase zinc-binding" evidence="2">
    <location>
        <begin position="434"/>
        <end position="505"/>
    </location>
</feature>
<evidence type="ECO:0000259" key="2">
    <source>
        <dbReference type="Pfam" id="PF13966"/>
    </source>
</evidence>
<organism evidence="3 4">
    <name type="scientific">Prunus armeniaca</name>
    <name type="common">Apricot</name>
    <name type="synonym">Armeniaca vulgaris</name>
    <dbReference type="NCBI Taxonomy" id="36596"/>
    <lineage>
        <taxon>Eukaryota</taxon>
        <taxon>Viridiplantae</taxon>
        <taxon>Streptophyta</taxon>
        <taxon>Embryophyta</taxon>
        <taxon>Tracheophyta</taxon>
        <taxon>Spermatophyta</taxon>
        <taxon>Magnoliopsida</taxon>
        <taxon>eudicotyledons</taxon>
        <taxon>Gunneridae</taxon>
        <taxon>Pentapetalae</taxon>
        <taxon>rosids</taxon>
        <taxon>fabids</taxon>
        <taxon>Rosales</taxon>
        <taxon>Rosaceae</taxon>
        <taxon>Amygdaloideae</taxon>
        <taxon>Amygdaleae</taxon>
        <taxon>Prunus</taxon>
    </lineage>
</organism>
<dbReference type="InterPro" id="IPR026960">
    <property type="entry name" value="RVT-Znf"/>
</dbReference>
<dbReference type="PANTHER" id="PTHR33116">
    <property type="entry name" value="REVERSE TRANSCRIPTASE ZINC-BINDING DOMAIN-CONTAINING PROTEIN-RELATED-RELATED"/>
    <property type="match status" value="1"/>
</dbReference>
<dbReference type="OrthoDB" id="1714437at2759"/>
<dbReference type="Pfam" id="PF00078">
    <property type="entry name" value="RVT_1"/>
    <property type="match status" value="1"/>
</dbReference>
<reference evidence="4" key="1">
    <citation type="journal article" date="2020" name="Genome Biol.">
        <title>Gamete binning: chromosome-level and haplotype-resolved genome assembly enabled by high-throughput single-cell sequencing of gamete genomes.</title>
        <authorList>
            <person name="Campoy J.A."/>
            <person name="Sun H."/>
            <person name="Goel M."/>
            <person name="Jiao W.-B."/>
            <person name="Folz-Donahue K."/>
            <person name="Wang N."/>
            <person name="Rubio M."/>
            <person name="Liu C."/>
            <person name="Kukat C."/>
            <person name="Ruiz D."/>
            <person name="Huettel B."/>
            <person name="Schneeberger K."/>
        </authorList>
    </citation>
    <scope>NUCLEOTIDE SEQUENCE [LARGE SCALE GENOMIC DNA]</scope>
    <source>
        <strain evidence="4">cv. Rojo Pasion</strain>
    </source>
</reference>
<name>A0A6J5WGH5_PRUAR</name>